<dbReference type="InterPro" id="IPR000600">
    <property type="entry name" value="ROK"/>
</dbReference>
<dbReference type="PANTHER" id="PTHR18964:SF149">
    <property type="entry name" value="BIFUNCTIONAL UDP-N-ACETYLGLUCOSAMINE 2-EPIMERASE_N-ACETYLMANNOSAMINE KINASE"/>
    <property type="match status" value="1"/>
</dbReference>
<organism evidence="2 3">
    <name type="scientific">Youngiibacter fragilis 232.1</name>
    <dbReference type="NCBI Taxonomy" id="994573"/>
    <lineage>
        <taxon>Bacteria</taxon>
        <taxon>Bacillati</taxon>
        <taxon>Bacillota</taxon>
        <taxon>Clostridia</taxon>
        <taxon>Eubacteriales</taxon>
        <taxon>Clostridiaceae</taxon>
        <taxon>Youngiibacter</taxon>
    </lineage>
</organism>
<accession>V7I1I7</accession>
<comment type="similarity">
    <text evidence="1">Belongs to the ROK (NagC/XylR) family.</text>
</comment>
<dbReference type="Gene3D" id="3.30.420.40">
    <property type="match status" value="2"/>
</dbReference>
<dbReference type="PANTHER" id="PTHR18964">
    <property type="entry name" value="ROK (REPRESSOR, ORF, KINASE) FAMILY"/>
    <property type="match status" value="1"/>
</dbReference>
<dbReference type="RefSeq" id="WP_023388175.1">
    <property type="nucleotide sequence ID" value="NZ_AXUN02000231.1"/>
</dbReference>
<dbReference type="EMBL" id="AXUN02000231">
    <property type="protein sequence ID" value="ETA79054.1"/>
    <property type="molecule type" value="Genomic_DNA"/>
</dbReference>
<name>V7I1I7_9CLOT</name>
<keyword evidence="3" id="KW-1185">Reference proteome</keyword>
<comment type="caution">
    <text evidence="2">The sequence shown here is derived from an EMBL/GenBank/DDBJ whole genome shotgun (WGS) entry which is preliminary data.</text>
</comment>
<reference evidence="2 3" key="1">
    <citation type="journal article" date="2014" name="Genome Announc.">
        <title>Genome Sequence of Youngiibacter fragilis, the Type Strain of the Genus Youngiibacter.</title>
        <authorList>
            <person name="Wawrik C.B."/>
            <person name="Callaghan A.V."/>
            <person name="Stamps B.W."/>
            <person name="Wawrik B."/>
        </authorList>
    </citation>
    <scope>NUCLEOTIDE SEQUENCE [LARGE SCALE GENOMIC DNA]</scope>
    <source>
        <strain evidence="2 3">232.1</strain>
    </source>
</reference>
<keyword evidence="2" id="KW-0808">Transferase</keyword>
<dbReference type="STRING" id="994573.T472_0218870"/>
<sequence length="308" mass="32979">MRAAFDLGGTNIKVGIVSDGVLLKIGSVETDNEAGILANLNKATGLLRDKCNEDMELLGIAVPGIVDIENRRITSANAKFADAVGFDFQKWCLEELGCPLVMDNDANAALIGEASRGCARGEDNVVMMILGTGIGTAAIINGRPIRGKHYQAGILGGHFVADIHGEACTCGGRGCLETMAGSRELERSVSRMEGYLGSRLSKCSQVGMKEIIECMEEGDIFSKRAFEMAIEVYSAGITNLVHAYDPEVIVLSGGVMKGRNKILPAIQRSVEGRTWTPWGKLRFHVADDPDSSVLLGLQTLMEESKDGL</sequence>
<dbReference type="Pfam" id="PF00480">
    <property type="entry name" value="ROK"/>
    <property type="match status" value="1"/>
</dbReference>
<dbReference type="GO" id="GO:0016301">
    <property type="term" value="F:kinase activity"/>
    <property type="evidence" value="ECO:0007669"/>
    <property type="project" value="UniProtKB-KW"/>
</dbReference>
<dbReference type="SUPFAM" id="SSF53067">
    <property type="entry name" value="Actin-like ATPase domain"/>
    <property type="match status" value="1"/>
</dbReference>
<keyword evidence="2" id="KW-0418">Kinase</keyword>
<protein>
    <submittedName>
        <fullName evidence="2">Glucokinase</fullName>
    </submittedName>
</protein>
<dbReference type="eggNOG" id="COG1940">
    <property type="taxonomic scope" value="Bacteria"/>
</dbReference>
<evidence type="ECO:0000256" key="1">
    <source>
        <dbReference type="ARBA" id="ARBA00006479"/>
    </source>
</evidence>
<evidence type="ECO:0000313" key="2">
    <source>
        <dbReference type="EMBL" id="ETA79054.1"/>
    </source>
</evidence>
<dbReference type="AlphaFoldDB" id="V7I1I7"/>
<evidence type="ECO:0000313" key="3">
    <source>
        <dbReference type="Proteomes" id="UP000017747"/>
    </source>
</evidence>
<dbReference type="Proteomes" id="UP000017747">
    <property type="component" value="Unassembled WGS sequence"/>
</dbReference>
<dbReference type="OrthoDB" id="9810372at2"/>
<proteinExistence type="inferred from homology"/>
<dbReference type="InterPro" id="IPR043129">
    <property type="entry name" value="ATPase_NBD"/>
</dbReference>
<gene>
    <name evidence="2" type="ORF">T472_0218870</name>
</gene>